<accession>A0A1H6J1E0</accession>
<proteinExistence type="predicted"/>
<comment type="caution">
    <text evidence="1">The sequence shown here is derived from an EMBL/GenBank/DDBJ whole genome shotgun (WGS) entry which is preliminary data.</text>
</comment>
<keyword evidence="2" id="KW-1185">Reference proteome</keyword>
<dbReference type="InterPro" id="IPR001360">
    <property type="entry name" value="Glyco_hydro_1"/>
</dbReference>
<sequence>MARHESMLPKGFLWGGATAANQFEGAYDADGKDLSVPDVITGGTVDTPRHITPEGVREDVC</sequence>
<dbReference type="InterPro" id="IPR033132">
    <property type="entry name" value="GH_1_N_CS"/>
</dbReference>
<dbReference type="EMBL" id="FNWT01000005">
    <property type="protein sequence ID" value="SEH54357.1"/>
    <property type="molecule type" value="Genomic_DNA"/>
</dbReference>
<dbReference type="PROSITE" id="PS00653">
    <property type="entry name" value="GLYCOSYL_HYDROL_F1_2"/>
    <property type="match status" value="1"/>
</dbReference>
<dbReference type="SUPFAM" id="SSF51445">
    <property type="entry name" value="(Trans)glycosidases"/>
    <property type="match status" value="1"/>
</dbReference>
<dbReference type="Pfam" id="PF00232">
    <property type="entry name" value="Glyco_hydro_1"/>
    <property type="match status" value="1"/>
</dbReference>
<name>A0A1H6J1E0_9ACTN</name>
<gene>
    <name evidence="1" type="ORF">SAMN05216447_10550</name>
</gene>
<dbReference type="Proteomes" id="UP000199135">
    <property type="component" value="Unassembled WGS sequence"/>
</dbReference>
<evidence type="ECO:0000313" key="2">
    <source>
        <dbReference type="Proteomes" id="UP000199135"/>
    </source>
</evidence>
<reference evidence="1 2" key="1">
    <citation type="submission" date="2016-10" db="EMBL/GenBank/DDBJ databases">
        <authorList>
            <person name="Varghese N."/>
            <person name="Submissions S."/>
        </authorList>
    </citation>
    <scope>NUCLEOTIDE SEQUENCE [LARGE SCALE GENOMIC DNA]</scope>
    <source>
        <strain evidence="1 2">WCP15</strain>
    </source>
</reference>
<dbReference type="InterPro" id="IPR017853">
    <property type="entry name" value="GH"/>
</dbReference>
<dbReference type="Gene3D" id="3.20.20.80">
    <property type="entry name" value="Glycosidases"/>
    <property type="match status" value="1"/>
</dbReference>
<protein>
    <submittedName>
        <fullName evidence="1">6-phospho-beta-glucosidase</fullName>
    </submittedName>
</protein>
<evidence type="ECO:0000313" key="1">
    <source>
        <dbReference type="EMBL" id="SEH54357.1"/>
    </source>
</evidence>
<organism evidence="1 2">
    <name type="scientific">Parafannyhessea umbonata</name>
    <dbReference type="NCBI Taxonomy" id="604330"/>
    <lineage>
        <taxon>Bacteria</taxon>
        <taxon>Bacillati</taxon>
        <taxon>Actinomycetota</taxon>
        <taxon>Coriobacteriia</taxon>
        <taxon>Coriobacteriales</taxon>
        <taxon>Atopobiaceae</taxon>
        <taxon>Parafannyhessea</taxon>
    </lineage>
</organism>